<reference evidence="1" key="2">
    <citation type="submission" date="2023-06" db="EMBL/GenBank/DDBJ databases">
        <authorList>
            <person name="Sun Q."/>
            <person name="Zhou Y."/>
        </authorList>
    </citation>
    <scope>NUCLEOTIDE SEQUENCE</scope>
    <source>
        <strain evidence="1">CGMCC 1.10859</strain>
    </source>
</reference>
<sequence length="71" mass="7723">MVSTPELRKSLCDAECDSVREAQGGSLLKLTFIKTMAKTFSSVILACHFQQILCRAHPFPFGGTHRVGIAA</sequence>
<gene>
    <name evidence="1" type="ORF">GCM10008024_41190</name>
</gene>
<protein>
    <submittedName>
        <fullName evidence="1">Uncharacterized protein</fullName>
    </submittedName>
</protein>
<name>A0AAN4UVB9_9RHOB</name>
<dbReference type="EMBL" id="BNAB01000049">
    <property type="protein sequence ID" value="GHE06559.1"/>
    <property type="molecule type" value="Genomic_DNA"/>
</dbReference>
<evidence type="ECO:0000313" key="2">
    <source>
        <dbReference type="Proteomes" id="UP000634647"/>
    </source>
</evidence>
<accession>A0AAN4UVB9</accession>
<dbReference type="Proteomes" id="UP000634647">
    <property type="component" value="Unassembled WGS sequence"/>
</dbReference>
<proteinExistence type="predicted"/>
<organism evidence="1 2">
    <name type="scientific">Allgaiera indica</name>
    <dbReference type="NCBI Taxonomy" id="765699"/>
    <lineage>
        <taxon>Bacteria</taxon>
        <taxon>Pseudomonadati</taxon>
        <taxon>Pseudomonadota</taxon>
        <taxon>Alphaproteobacteria</taxon>
        <taxon>Rhodobacterales</taxon>
        <taxon>Paracoccaceae</taxon>
        <taxon>Allgaiera</taxon>
    </lineage>
</organism>
<reference evidence="1" key="1">
    <citation type="journal article" date="2014" name="Int. J. Syst. Evol. Microbiol.">
        <title>Complete genome sequence of Corynebacterium casei LMG S-19264T (=DSM 44701T), isolated from a smear-ripened cheese.</title>
        <authorList>
            <consortium name="US DOE Joint Genome Institute (JGI-PGF)"/>
            <person name="Walter F."/>
            <person name="Albersmeier A."/>
            <person name="Kalinowski J."/>
            <person name="Ruckert C."/>
        </authorList>
    </citation>
    <scope>NUCLEOTIDE SEQUENCE</scope>
    <source>
        <strain evidence="1">CGMCC 1.10859</strain>
    </source>
</reference>
<evidence type="ECO:0000313" key="1">
    <source>
        <dbReference type="EMBL" id="GHE06559.1"/>
    </source>
</evidence>
<dbReference type="AlphaFoldDB" id="A0AAN4UVB9"/>
<comment type="caution">
    <text evidence="1">The sequence shown here is derived from an EMBL/GenBank/DDBJ whole genome shotgun (WGS) entry which is preliminary data.</text>
</comment>